<proteinExistence type="predicted"/>
<dbReference type="Gene3D" id="3.40.50.1360">
    <property type="match status" value="1"/>
</dbReference>
<feature type="domain" description="HTH deoR-type" evidence="6">
    <location>
        <begin position="4"/>
        <end position="59"/>
    </location>
</feature>
<gene>
    <name evidence="7" type="primary">lacR</name>
    <name evidence="7" type="ORF">CEPID_07395</name>
</gene>
<accession>A0A0G3GRZ4</accession>
<dbReference type="SUPFAM" id="SSF46785">
    <property type="entry name" value="Winged helix' DNA-binding domain"/>
    <property type="match status" value="1"/>
</dbReference>
<dbReference type="PANTHER" id="PTHR30363:SF4">
    <property type="entry name" value="GLYCEROL-3-PHOSPHATE REGULON REPRESSOR"/>
    <property type="match status" value="1"/>
</dbReference>
<sequence length="266" mass="28677">MLTSRERQADIVAHATKTGHVSVTTLAQQFGVTPETIRRDLKTLERQGAVSRVHGGAVATQSDVQEPGLTQRPFGTNPVQNMRQKRGIATAAVRILPDAEISLFVDSGSTTSEFIRGMAEHRPSALSQVTIVTSSISIASLCADTGFSHIHVVAGRLRPHSRVLVGDQTITELSQLRADYAVFSANGVSCNHGFSTPDPAEAAVKSTMISRARTSVALCDSAKINKDFLVTFARFSDIDVFVTDTGIPAEFAHFLHEHQIQVEQAT</sequence>
<dbReference type="PATRIC" id="fig|1050174.4.peg.1490"/>
<keyword evidence="2" id="KW-0678">Repressor</keyword>
<dbReference type="SMART" id="SM00420">
    <property type="entry name" value="HTH_DEOR"/>
    <property type="match status" value="1"/>
</dbReference>
<evidence type="ECO:0000313" key="8">
    <source>
        <dbReference type="Proteomes" id="UP000035368"/>
    </source>
</evidence>
<evidence type="ECO:0000256" key="4">
    <source>
        <dbReference type="ARBA" id="ARBA00023163"/>
    </source>
</evidence>
<dbReference type="Proteomes" id="UP000035368">
    <property type="component" value="Chromosome"/>
</dbReference>
<evidence type="ECO:0000256" key="1">
    <source>
        <dbReference type="ARBA" id="ARBA00021390"/>
    </source>
</evidence>
<dbReference type="SUPFAM" id="SSF100950">
    <property type="entry name" value="NagB/RpiA/CoA transferase-like"/>
    <property type="match status" value="1"/>
</dbReference>
<keyword evidence="4" id="KW-0804">Transcription</keyword>
<dbReference type="InterPro" id="IPR036388">
    <property type="entry name" value="WH-like_DNA-bd_sf"/>
</dbReference>
<evidence type="ECO:0000256" key="5">
    <source>
        <dbReference type="ARBA" id="ARBA00024937"/>
    </source>
</evidence>
<dbReference type="InterPro" id="IPR001034">
    <property type="entry name" value="DeoR_HTH"/>
</dbReference>
<evidence type="ECO:0000259" key="6">
    <source>
        <dbReference type="PROSITE" id="PS51000"/>
    </source>
</evidence>
<dbReference type="SMART" id="SM01134">
    <property type="entry name" value="DeoRC"/>
    <property type="match status" value="1"/>
</dbReference>
<dbReference type="PRINTS" id="PR00037">
    <property type="entry name" value="HTHLACR"/>
</dbReference>
<dbReference type="InterPro" id="IPR036390">
    <property type="entry name" value="WH_DNA-bd_sf"/>
</dbReference>
<dbReference type="RefSeq" id="WP_047241414.1">
    <property type="nucleotide sequence ID" value="NZ_CP011541.1"/>
</dbReference>
<evidence type="ECO:0000256" key="2">
    <source>
        <dbReference type="ARBA" id="ARBA00022491"/>
    </source>
</evidence>
<keyword evidence="8" id="KW-1185">Reference proteome</keyword>
<dbReference type="InterPro" id="IPR037171">
    <property type="entry name" value="NagB/RpiA_transferase-like"/>
</dbReference>
<keyword evidence="3" id="KW-0805">Transcription regulation</keyword>
<dbReference type="InterPro" id="IPR014036">
    <property type="entry name" value="DeoR-like_C"/>
</dbReference>
<dbReference type="Gene3D" id="1.10.10.10">
    <property type="entry name" value="Winged helix-like DNA-binding domain superfamily/Winged helix DNA-binding domain"/>
    <property type="match status" value="1"/>
</dbReference>
<dbReference type="STRING" id="1050174.CEPID_07395"/>
<dbReference type="AlphaFoldDB" id="A0A0G3GRZ4"/>
<dbReference type="KEGG" id="cei:CEPID_07395"/>
<evidence type="ECO:0000256" key="3">
    <source>
        <dbReference type="ARBA" id="ARBA00023015"/>
    </source>
</evidence>
<evidence type="ECO:0000313" key="7">
    <source>
        <dbReference type="EMBL" id="AKK03330.1"/>
    </source>
</evidence>
<dbReference type="EMBL" id="CP011541">
    <property type="protein sequence ID" value="AKK03330.1"/>
    <property type="molecule type" value="Genomic_DNA"/>
</dbReference>
<dbReference type="PANTHER" id="PTHR30363">
    <property type="entry name" value="HTH-TYPE TRANSCRIPTIONAL REGULATOR SRLR-RELATED"/>
    <property type="match status" value="1"/>
</dbReference>
<dbReference type="GO" id="GO:0003700">
    <property type="term" value="F:DNA-binding transcription factor activity"/>
    <property type="evidence" value="ECO:0007669"/>
    <property type="project" value="InterPro"/>
</dbReference>
<dbReference type="InterPro" id="IPR050313">
    <property type="entry name" value="Carb_Metab_HTH_regulators"/>
</dbReference>
<dbReference type="PROSITE" id="PS51000">
    <property type="entry name" value="HTH_DEOR_2"/>
    <property type="match status" value="1"/>
</dbReference>
<name>A0A0G3GRZ4_9CORY</name>
<reference evidence="7 8" key="1">
    <citation type="submission" date="2015-05" db="EMBL/GenBank/DDBJ databases">
        <title>Complete genome sequence of Corynebacterium epidermidicanis DSM 45586, isolated from the skin of a dog suffering from pruritus.</title>
        <authorList>
            <person name="Ruckert C."/>
            <person name="Albersmeier A."/>
            <person name="Winkler A."/>
            <person name="Tauch A."/>
        </authorList>
    </citation>
    <scope>NUCLEOTIDE SEQUENCE [LARGE SCALE GENOMIC DNA]</scope>
    <source>
        <strain evidence="7 8">DSM 45586</strain>
    </source>
</reference>
<comment type="function">
    <text evidence="5">Repressor of the lactose catabolism operon. Galactose-6-phosphate is the inducer.</text>
</comment>
<protein>
    <recommendedName>
        <fullName evidence="1">Lactose phosphotransferase system repressor</fullName>
    </recommendedName>
</protein>
<dbReference type="Pfam" id="PF00455">
    <property type="entry name" value="DeoRC"/>
    <property type="match status" value="1"/>
</dbReference>
<dbReference type="Pfam" id="PF08220">
    <property type="entry name" value="HTH_DeoR"/>
    <property type="match status" value="1"/>
</dbReference>
<dbReference type="OrthoDB" id="7688673at2"/>
<organism evidence="7 8">
    <name type="scientific">Corynebacterium epidermidicanis</name>
    <dbReference type="NCBI Taxonomy" id="1050174"/>
    <lineage>
        <taxon>Bacteria</taxon>
        <taxon>Bacillati</taxon>
        <taxon>Actinomycetota</taxon>
        <taxon>Actinomycetes</taxon>
        <taxon>Mycobacteriales</taxon>
        <taxon>Corynebacteriaceae</taxon>
        <taxon>Corynebacterium</taxon>
    </lineage>
</organism>